<dbReference type="EMBL" id="BSFJ01000025">
    <property type="protein sequence ID" value="GLK73350.1"/>
    <property type="molecule type" value="Genomic_DNA"/>
</dbReference>
<dbReference type="PROSITE" id="PS51318">
    <property type="entry name" value="TAT"/>
    <property type="match status" value="1"/>
</dbReference>
<evidence type="ECO:0000313" key="2">
    <source>
        <dbReference type="EMBL" id="GLK73350.1"/>
    </source>
</evidence>
<evidence type="ECO:0008006" key="4">
    <source>
        <dbReference type="Google" id="ProtNLM"/>
    </source>
</evidence>
<organism evidence="2 3">
    <name type="scientific">Ancylobacter dichloromethanicus</name>
    <dbReference type="NCBI Taxonomy" id="518825"/>
    <lineage>
        <taxon>Bacteria</taxon>
        <taxon>Pseudomonadati</taxon>
        <taxon>Pseudomonadota</taxon>
        <taxon>Alphaproteobacteria</taxon>
        <taxon>Hyphomicrobiales</taxon>
        <taxon>Xanthobacteraceae</taxon>
        <taxon>Ancylobacter</taxon>
    </lineage>
</organism>
<protein>
    <recommendedName>
        <fullName evidence="4">Protamine-2 (Modular protein)</fullName>
    </recommendedName>
</protein>
<evidence type="ECO:0000313" key="3">
    <source>
        <dbReference type="Proteomes" id="UP001143370"/>
    </source>
</evidence>
<sequence>MAVRVEIAEDDMDRRGFLLGFAGALGAAAAAGTLLTPAQAAVLGQLKEGIPGKLSEELPREAAGGSTPDGTSIEPAQWGPPGPPPGRRRRRRRRVCGWRRDRWGRRVRRCWYVWR</sequence>
<feature type="region of interest" description="Disordered" evidence="1">
    <location>
        <begin position="53"/>
        <end position="93"/>
    </location>
</feature>
<dbReference type="InterPro" id="IPR006311">
    <property type="entry name" value="TAT_signal"/>
</dbReference>
<accession>A0A9W6J9F4</accession>
<comment type="caution">
    <text evidence="2">The sequence shown here is derived from an EMBL/GenBank/DDBJ whole genome shotgun (WGS) entry which is preliminary data.</text>
</comment>
<dbReference type="Proteomes" id="UP001143370">
    <property type="component" value="Unassembled WGS sequence"/>
</dbReference>
<name>A0A9W6J9F4_9HYPH</name>
<proteinExistence type="predicted"/>
<gene>
    <name evidence="2" type="ORF">GCM10017643_34670</name>
</gene>
<reference evidence="2" key="1">
    <citation type="journal article" date="2014" name="Int. J. Syst. Evol. Microbiol.">
        <title>Complete genome sequence of Corynebacterium casei LMG S-19264T (=DSM 44701T), isolated from a smear-ripened cheese.</title>
        <authorList>
            <consortium name="US DOE Joint Genome Institute (JGI-PGF)"/>
            <person name="Walter F."/>
            <person name="Albersmeier A."/>
            <person name="Kalinowski J."/>
            <person name="Ruckert C."/>
        </authorList>
    </citation>
    <scope>NUCLEOTIDE SEQUENCE</scope>
    <source>
        <strain evidence="2">VKM B-2484</strain>
    </source>
</reference>
<dbReference type="AlphaFoldDB" id="A0A9W6J9F4"/>
<keyword evidence="3" id="KW-1185">Reference proteome</keyword>
<reference evidence="2" key="2">
    <citation type="submission" date="2023-01" db="EMBL/GenBank/DDBJ databases">
        <authorList>
            <person name="Sun Q."/>
            <person name="Evtushenko L."/>
        </authorList>
    </citation>
    <scope>NUCLEOTIDE SEQUENCE</scope>
    <source>
        <strain evidence="2">VKM B-2484</strain>
    </source>
</reference>
<evidence type="ECO:0000256" key="1">
    <source>
        <dbReference type="SAM" id="MobiDB-lite"/>
    </source>
</evidence>